<gene>
    <name evidence="1" type="ordered locus">Pnap_4813</name>
</gene>
<dbReference type="HOGENOM" id="CLU_1446431_0_0_4"/>
<protein>
    <submittedName>
        <fullName evidence="1">Uncharacterized protein</fullName>
    </submittedName>
</protein>
<keyword evidence="2" id="KW-1185">Reference proteome</keyword>
<dbReference type="EMBL" id="CP000532">
    <property type="protein sequence ID" value="ABM39878.1"/>
    <property type="molecule type" value="Genomic_DNA"/>
</dbReference>
<evidence type="ECO:0000313" key="2">
    <source>
        <dbReference type="Proteomes" id="UP000000644"/>
    </source>
</evidence>
<proteinExistence type="predicted"/>
<name>A1VW50_POLNA</name>
<keyword evidence="1" id="KW-0614">Plasmid</keyword>
<dbReference type="RefSeq" id="WP_011798249.1">
    <property type="nucleotide sequence ID" value="NC_008759.1"/>
</dbReference>
<accession>A1VW50</accession>
<sequence length="187" mass="20392">MNNSTSSTGQSGDPSELWWQSVTLAELEEATAVIDEFTRESSTPPPAVSPERFARAIVLRMLCIDAGVVDALIAHADEKSFTLVNRLQLDADSQNSGIDAYESWLMRRHDIGTGLKTCVTLLASPLRQAIDAKVEGFIRTTMEHQNIFFSILFGRGLQKPLAVPLRASFRSPAAHAPGNSTGHQSLK</sequence>
<dbReference type="OrthoDB" id="9829592at2"/>
<dbReference type="Proteomes" id="UP000000644">
    <property type="component" value="Plasmid pPNAP03"/>
</dbReference>
<geneLocation type="plasmid" evidence="1 2">
    <name>pPNAP03</name>
</geneLocation>
<dbReference type="AlphaFoldDB" id="A1VW50"/>
<dbReference type="KEGG" id="pna:Pnap_4813"/>
<evidence type="ECO:0000313" key="1">
    <source>
        <dbReference type="EMBL" id="ABM39878.1"/>
    </source>
</evidence>
<reference evidence="2" key="1">
    <citation type="journal article" date="2009" name="Environ. Microbiol.">
        <title>The genome of Polaromonas naphthalenivorans strain CJ2, isolated from coal tar-contaminated sediment, reveals physiological and metabolic versatility and evolution through extensive horizontal gene transfer.</title>
        <authorList>
            <person name="Yagi J.M."/>
            <person name="Sims D."/>
            <person name="Brettin T."/>
            <person name="Bruce D."/>
            <person name="Madsen E.L."/>
        </authorList>
    </citation>
    <scope>NUCLEOTIDE SEQUENCE [LARGE SCALE GENOMIC DNA]</scope>
    <source>
        <strain evidence="2">CJ2</strain>
        <plasmid evidence="2">Plasmid pPNAP03</plasmid>
    </source>
</reference>
<organism evidence="1 2">
    <name type="scientific">Polaromonas naphthalenivorans (strain CJ2)</name>
    <dbReference type="NCBI Taxonomy" id="365044"/>
    <lineage>
        <taxon>Bacteria</taxon>
        <taxon>Pseudomonadati</taxon>
        <taxon>Pseudomonadota</taxon>
        <taxon>Betaproteobacteria</taxon>
        <taxon>Burkholderiales</taxon>
        <taxon>Comamonadaceae</taxon>
        <taxon>Polaromonas</taxon>
    </lineage>
</organism>